<dbReference type="Proteomes" id="UP001486565">
    <property type="component" value="Chromosome"/>
</dbReference>
<organism evidence="2 3">
    <name type="scientific">Defluviitalea saccharophila</name>
    <dbReference type="NCBI Taxonomy" id="879970"/>
    <lineage>
        <taxon>Bacteria</taxon>
        <taxon>Bacillati</taxon>
        <taxon>Bacillota</taxon>
        <taxon>Clostridia</taxon>
        <taxon>Lachnospirales</taxon>
        <taxon>Defluviitaleaceae</taxon>
        <taxon>Defluviitalea</taxon>
    </lineage>
</organism>
<evidence type="ECO:0000256" key="1">
    <source>
        <dbReference type="ARBA" id="ARBA00023002"/>
    </source>
</evidence>
<gene>
    <name evidence="2" type="ORF">QBE51_10300</name>
</gene>
<dbReference type="EMBL" id="CP121687">
    <property type="protein sequence ID" value="WZL69187.1"/>
    <property type="molecule type" value="Genomic_DNA"/>
</dbReference>
<proteinExistence type="predicted"/>
<reference evidence="2 3" key="1">
    <citation type="submission" date="2023-03" db="EMBL/GenBank/DDBJ databases">
        <title>Novel Species.</title>
        <authorList>
            <person name="Ma S."/>
        </authorList>
    </citation>
    <scope>NUCLEOTIDE SEQUENCE [LARGE SCALE GENOMIC DNA]</scope>
    <source>
        <strain evidence="2 3">LIND6LT2</strain>
    </source>
</reference>
<dbReference type="SUPFAM" id="SSF54292">
    <property type="entry name" value="2Fe-2S ferredoxin-like"/>
    <property type="match status" value="1"/>
</dbReference>
<keyword evidence="3" id="KW-1185">Reference proteome</keyword>
<protein>
    <submittedName>
        <fullName evidence="2">(2Fe-2S)-binding protein</fullName>
    </submittedName>
</protein>
<dbReference type="InterPro" id="IPR036010">
    <property type="entry name" value="2Fe-2S_ferredoxin-like_sf"/>
</dbReference>
<dbReference type="Pfam" id="PF13510">
    <property type="entry name" value="Fer2_4"/>
    <property type="match status" value="1"/>
</dbReference>
<keyword evidence="1" id="KW-0560">Oxidoreductase</keyword>
<dbReference type="RefSeq" id="WP_341876195.1">
    <property type="nucleotide sequence ID" value="NZ_CP121687.1"/>
</dbReference>
<evidence type="ECO:0000313" key="2">
    <source>
        <dbReference type="EMBL" id="WZL69187.1"/>
    </source>
</evidence>
<accession>A0ABZ2Y1M2</accession>
<sequence>MNRIKEHPILGKTEDKKEVTIWVDGKALKAYEGEMIAATLLANGIKVFRYTKKRKEPRGIFCAIGRCTDCVMVVDGIPNVRTCITPVREGMKIETQKGLGSWERSENDE</sequence>
<name>A0ABZ2Y1M2_9FIRM</name>
<dbReference type="InterPro" id="IPR042204">
    <property type="entry name" value="2Fe-2S-bd_N"/>
</dbReference>
<dbReference type="Gene3D" id="3.10.20.440">
    <property type="entry name" value="2Fe-2S iron-sulphur cluster binding domain, sarcosine oxidase, alpha subunit, N-terminal domain"/>
    <property type="match status" value="1"/>
</dbReference>
<evidence type="ECO:0000313" key="3">
    <source>
        <dbReference type="Proteomes" id="UP001486565"/>
    </source>
</evidence>